<feature type="signal peptide" evidence="1">
    <location>
        <begin position="1"/>
        <end position="21"/>
    </location>
</feature>
<protein>
    <recommendedName>
        <fullName evidence="4">Secreted protein</fullName>
    </recommendedName>
</protein>
<evidence type="ECO:0000313" key="2">
    <source>
        <dbReference type="EMBL" id="EGO05294.1"/>
    </source>
</evidence>
<reference evidence="3" key="1">
    <citation type="journal article" date="2011" name="Science">
        <title>The plant cell wall-decomposing machinery underlies the functional diversity of forest fungi.</title>
        <authorList>
            <person name="Eastwood D.C."/>
            <person name="Floudas D."/>
            <person name="Binder M."/>
            <person name="Majcherczyk A."/>
            <person name="Schneider P."/>
            <person name="Aerts A."/>
            <person name="Asiegbu F.O."/>
            <person name="Baker S.E."/>
            <person name="Barry K."/>
            <person name="Bendiksby M."/>
            <person name="Blumentritt M."/>
            <person name="Coutinho P.M."/>
            <person name="Cullen D."/>
            <person name="de Vries R.P."/>
            <person name="Gathman A."/>
            <person name="Goodell B."/>
            <person name="Henrissat B."/>
            <person name="Ihrmark K."/>
            <person name="Kauserud H."/>
            <person name="Kohler A."/>
            <person name="LaButti K."/>
            <person name="Lapidus A."/>
            <person name="Lavin J.L."/>
            <person name="Lee Y.-H."/>
            <person name="Lindquist E."/>
            <person name="Lilly W."/>
            <person name="Lucas S."/>
            <person name="Morin E."/>
            <person name="Murat C."/>
            <person name="Oguiza J.A."/>
            <person name="Park J."/>
            <person name="Pisabarro A.G."/>
            <person name="Riley R."/>
            <person name="Rosling A."/>
            <person name="Salamov A."/>
            <person name="Schmidt O."/>
            <person name="Schmutz J."/>
            <person name="Skrede I."/>
            <person name="Stenlid J."/>
            <person name="Wiebenga A."/>
            <person name="Xie X."/>
            <person name="Kuees U."/>
            <person name="Hibbett D.S."/>
            <person name="Hoffmeister D."/>
            <person name="Hoegberg N."/>
            <person name="Martin F."/>
            <person name="Grigoriev I.V."/>
            <person name="Watkinson S.C."/>
        </authorList>
    </citation>
    <scope>NUCLEOTIDE SEQUENCE [LARGE SCALE GENOMIC DNA]</scope>
    <source>
        <strain evidence="3">strain S7.3</strain>
    </source>
</reference>
<keyword evidence="3" id="KW-1185">Reference proteome</keyword>
<evidence type="ECO:0000313" key="3">
    <source>
        <dbReference type="Proteomes" id="UP000008063"/>
    </source>
</evidence>
<dbReference type="EMBL" id="GL945474">
    <property type="protein sequence ID" value="EGO05294.1"/>
    <property type="molecule type" value="Genomic_DNA"/>
</dbReference>
<dbReference type="InParanoid" id="F8PFK5"/>
<dbReference type="AlphaFoldDB" id="F8PFK5"/>
<evidence type="ECO:0000256" key="1">
    <source>
        <dbReference type="SAM" id="SignalP"/>
    </source>
</evidence>
<dbReference type="HOGENOM" id="CLU_2442217_0_0_1"/>
<dbReference type="Proteomes" id="UP000008063">
    <property type="component" value="Unassembled WGS sequence"/>
</dbReference>
<feature type="chain" id="PRO_5003376512" description="Secreted protein" evidence="1">
    <location>
        <begin position="22"/>
        <end position="90"/>
    </location>
</feature>
<name>F8PFK5_SERL3</name>
<organism evidence="3">
    <name type="scientific">Serpula lacrymans var. lacrymans (strain S7.3)</name>
    <name type="common">Dry rot fungus</name>
    <dbReference type="NCBI Taxonomy" id="936435"/>
    <lineage>
        <taxon>Eukaryota</taxon>
        <taxon>Fungi</taxon>
        <taxon>Dikarya</taxon>
        <taxon>Basidiomycota</taxon>
        <taxon>Agaricomycotina</taxon>
        <taxon>Agaricomycetes</taxon>
        <taxon>Agaricomycetidae</taxon>
        <taxon>Boletales</taxon>
        <taxon>Coniophorineae</taxon>
        <taxon>Serpulaceae</taxon>
        <taxon>Serpula</taxon>
    </lineage>
</organism>
<accession>F8PFK5</accession>
<keyword evidence="1" id="KW-0732">Signal</keyword>
<gene>
    <name evidence="2" type="ORF">SERLA73DRAFT_118856</name>
</gene>
<sequence length="90" mass="9869">MAIIFTWNLTMIACFPSAVVSLANLLHGESFLCITNIGNWTTASSSIPDTYDSNHRPGILLQGYLSFGTGHANQFREVTFSLPDSSYCHP</sequence>
<evidence type="ECO:0008006" key="4">
    <source>
        <dbReference type="Google" id="ProtNLM"/>
    </source>
</evidence>
<proteinExistence type="predicted"/>